<evidence type="ECO:0000256" key="3">
    <source>
        <dbReference type="ARBA" id="ARBA00022723"/>
    </source>
</evidence>
<evidence type="ECO:0000256" key="6">
    <source>
        <dbReference type="ARBA" id="ARBA00023015"/>
    </source>
</evidence>
<evidence type="ECO:0000256" key="2">
    <source>
        <dbReference type="ARBA" id="ARBA00006899"/>
    </source>
</evidence>
<dbReference type="InterPro" id="IPR048538">
    <property type="entry name" value="Rrn7_cyclin_C"/>
</dbReference>
<dbReference type="InterPro" id="IPR048540">
    <property type="entry name" value="Rrn7_cyclin_N"/>
</dbReference>
<feature type="region of interest" description="Disordered" evidence="10">
    <location>
        <begin position="566"/>
        <end position="662"/>
    </location>
</feature>
<evidence type="ECO:0000259" key="11">
    <source>
        <dbReference type="Pfam" id="PF20644"/>
    </source>
</evidence>
<feature type="region of interest" description="Disordered" evidence="10">
    <location>
        <begin position="126"/>
        <end position="169"/>
    </location>
</feature>
<dbReference type="Pfam" id="PF20645">
    <property type="entry name" value="Rrn7_cyclin_C"/>
    <property type="match status" value="1"/>
</dbReference>
<evidence type="ECO:0000256" key="8">
    <source>
        <dbReference type="ARBA" id="ARBA00023163"/>
    </source>
</evidence>
<feature type="compositionally biased region" description="Polar residues" evidence="10">
    <location>
        <begin position="145"/>
        <end position="160"/>
    </location>
</feature>
<evidence type="ECO:0000256" key="9">
    <source>
        <dbReference type="ARBA" id="ARBA00023242"/>
    </source>
</evidence>
<evidence type="ECO:0000256" key="7">
    <source>
        <dbReference type="ARBA" id="ARBA00023125"/>
    </source>
</evidence>
<keyword evidence="4" id="KW-0863">Zinc-finger</keyword>
<dbReference type="Pfam" id="PF20644">
    <property type="entry name" value="Rrn7_cyclin_N"/>
    <property type="match status" value="1"/>
</dbReference>
<dbReference type="PANTHER" id="PTHR31576:SF2">
    <property type="entry name" value="TATA BOX-BINDING PROTEIN-ASSOCIATED FACTOR RNA POLYMERASE I SUBUNIT B"/>
    <property type="match status" value="1"/>
</dbReference>
<feature type="compositionally biased region" description="Basic and acidic residues" evidence="10">
    <location>
        <begin position="134"/>
        <end position="144"/>
    </location>
</feature>
<gene>
    <name evidence="13" type="ORF">RDB_LOCUS96308</name>
</gene>
<protein>
    <recommendedName>
        <fullName evidence="15">RRN7-type domain-containing protein</fullName>
    </recommendedName>
</protein>
<keyword evidence="6" id="KW-0805">Transcription regulation</keyword>
<keyword evidence="5" id="KW-0862">Zinc</keyword>
<keyword evidence="3" id="KW-0479">Metal-binding</keyword>
<dbReference type="GO" id="GO:0008270">
    <property type="term" value="F:zinc ion binding"/>
    <property type="evidence" value="ECO:0007669"/>
    <property type="project" value="UniProtKB-KW"/>
</dbReference>
<dbReference type="Proteomes" id="UP000663846">
    <property type="component" value="Unassembled WGS sequence"/>
</dbReference>
<comment type="caution">
    <text evidence="13">The sequence shown here is derived from an EMBL/GenBank/DDBJ whole genome shotgun (WGS) entry which is preliminary data.</text>
</comment>
<keyword evidence="9" id="KW-0539">Nucleus</keyword>
<comment type="similarity">
    <text evidence="2">Belongs to the RRN7/TAF1B family.</text>
</comment>
<reference evidence="13" key="1">
    <citation type="submission" date="2021-01" db="EMBL/GenBank/DDBJ databases">
        <authorList>
            <person name="Kaushik A."/>
        </authorList>
    </citation>
    <scope>NUCLEOTIDE SEQUENCE</scope>
    <source>
        <strain evidence="13">AG1-1C</strain>
    </source>
</reference>
<dbReference type="AlphaFoldDB" id="A0A8H2XEK8"/>
<evidence type="ECO:0000256" key="10">
    <source>
        <dbReference type="SAM" id="MobiDB-lite"/>
    </source>
</evidence>
<dbReference type="InterPro" id="IPR033599">
    <property type="entry name" value="TAF1B/Rrn7"/>
</dbReference>
<comment type="subcellular location">
    <subcellularLocation>
        <location evidence="1">Nucleus</location>
        <location evidence="1">Nucleolus</location>
    </subcellularLocation>
</comment>
<name>A0A8H2XEK8_9AGAM</name>
<dbReference type="GO" id="GO:0070860">
    <property type="term" value="C:RNA polymerase I core factor complex"/>
    <property type="evidence" value="ECO:0007669"/>
    <property type="project" value="InterPro"/>
</dbReference>
<evidence type="ECO:0000256" key="4">
    <source>
        <dbReference type="ARBA" id="ARBA00022771"/>
    </source>
</evidence>
<evidence type="ECO:0000313" key="14">
    <source>
        <dbReference type="Proteomes" id="UP000663846"/>
    </source>
</evidence>
<accession>A0A8H2XEK8</accession>
<evidence type="ECO:0000259" key="12">
    <source>
        <dbReference type="Pfam" id="PF20645"/>
    </source>
</evidence>
<dbReference type="EMBL" id="CAJMWS010000324">
    <property type="protein sequence ID" value="CAE6425180.1"/>
    <property type="molecule type" value="Genomic_DNA"/>
</dbReference>
<proteinExistence type="inferred from homology"/>
<keyword evidence="8" id="KW-0804">Transcription</keyword>
<evidence type="ECO:0000313" key="13">
    <source>
        <dbReference type="EMBL" id="CAE6425180.1"/>
    </source>
</evidence>
<evidence type="ECO:0008006" key="15">
    <source>
        <dbReference type="Google" id="ProtNLM"/>
    </source>
</evidence>
<evidence type="ECO:0000256" key="1">
    <source>
        <dbReference type="ARBA" id="ARBA00004604"/>
    </source>
</evidence>
<dbReference type="GO" id="GO:0001164">
    <property type="term" value="F:RNA polymerase I core promoter sequence-specific DNA binding"/>
    <property type="evidence" value="ECO:0007669"/>
    <property type="project" value="InterPro"/>
</dbReference>
<keyword evidence="7" id="KW-0238">DNA-binding</keyword>
<feature type="domain" description="Rrn7/TAF1B N-terminal cyclin" evidence="11">
    <location>
        <begin position="186"/>
        <end position="265"/>
    </location>
</feature>
<organism evidence="13 14">
    <name type="scientific">Rhizoctonia solani</name>
    <dbReference type="NCBI Taxonomy" id="456999"/>
    <lineage>
        <taxon>Eukaryota</taxon>
        <taxon>Fungi</taxon>
        <taxon>Dikarya</taxon>
        <taxon>Basidiomycota</taxon>
        <taxon>Agaricomycotina</taxon>
        <taxon>Agaricomycetes</taxon>
        <taxon>Cantharellales</taxon>
        <taxon>Ceratobasidiaceae</taxon>
        <taxon>Rhizoctonia</taxon>
    </lineage>
</organism>
<dbReference type="PANTHER" id="PTHR31576">
    <property type="entry name" value="TATA BOX-BINDING PROTEIN-ASSOCIATED FACTOR RNA POLYMERASE I SUBUNIT B"/>
    <property type="match status" value="1"/>
</dbReference>
<sequence length="662" mass="74919">MAIPTCPICTSRKWRKAPGTGELICSEGHVLKGYRNESNEVTDMGAHTVHRRQLRVGRRLRAAVDKGNPDIYYGPRARYLYYQCRQLILRYQIESLVASWELPKEAKNICRTIWLLALDVLPQPPPPQPWLHAQTEDASERDGLTQEQGELNEEQTSTTENTDEQVGLSDDEAEIEAQMNREIENLLREVSETDSNPEIKKIDANEGQRAYNRNTRYTLYDSVAANISILVLTCWWLRVPVIYSDFVSLINTYQLPYLTMIPLLPDNMQKHLSTALKQELTPSHAPTVAALHVITRRIARRLHLVHGVDIPELNAAPVLWRAVRAFQGPPMLYNMAKVLMERLKVPLTIHPALAPAPAPGIQKYAGDWAPTEVAISAIIIVCLKLVYGFRETVNVICEEDDPAACFPSFSDYITALRKGKEDQHRSFDRLLALENDRTADTLTEKEIDRYLEVAERATRTPPLGSLKSIREYALFLKECPTNPEQHSKDSCRFMNKYMQGQWSPSPQQKATKSLPGEQLMIWSPEDPLGTLPPDYALLIHTASSWSGVHSSNINHLVAILERRLKRGKGPNIGGNPKSTPEDSESDGEHIDVNQPEISDEELESKDGLYYSYQMGSQKWRSRVHQRLTGPNRKDTPQTDATSSSRMSRSPSEESIEPVQHPI</sequence>
<evidence type="ECO:0000256" key="5">
    <source>
        <dbReference type="ARBA" id="ARBA00022833"/>
    </source>
</evidence>
<feature type="domain" description="Rrn7/TAF1B C-terminal cyclin" evidence="12">
    <location>
        <begin position="290"/>
        <end position="456"/>
    </location>
</feature>
<dbReference type="GO" id="GO:0042790">
    <property type="term" value="P:nucleolar large rRNA transcription by RNA polymerase I"/>
    <property type="evidence" value="ECO:0007669"/>
    <property type="project" value="TreeGrafter"/>
</dbReference>